<feature type="compositionally biased region" description="Polar residues" evidence="1">
    <location>
        <begin position="445"/>
        <end position="456"/>
    </location>
</feature>
<reference evidence="3 4" key="1">
    <citation type="journal article" date="2020" name="Genomics">
        <title>Complete, high-quality genomes from long-read metagenomic sequencing of two wolf lichen thalli reveals enigmatic genome architecture.</title>
        <authorList>
            <person name="McKenzie S.K."/>
            <person name="Walston R.F."/>
            <person name="Allen J.L."/>
        </authorList>
    </citation>
    <scope>NUCLEOTIDE SEQUENCE [LARGE SCALE GENOMIC DNA]</scope>
    <source>
        <strain evidence="3">WasteWater1</strain>
    </source>
</reference>
<evidence type="ECO:0000256" key="2">
    <source>
        <dbReference type="SAM" id="Phobius"/>
    </source>
</evidence>
<feature type="compositionally biased region" description="Basic and acidic residues" evidence="1">
    <location>
        <begin position="60"/>
        <end position="85"/>
    </location>
</feature>
<feature type="compositionally biased region" description="Low complexity" evidence="1">
    <location>
        <begin position="676"/>
        <end position="686"/>
    </location>
</feature>
<keyword evidence="2" id="KW-0812">Transmembrane</keyword>
<feature type="compositionally biased region" description="Polar residues" evidence="1">
    <location>
        <begin position="44"/>
        <end position="59"/>
    </location>
</feature>
<dbReference type="GeneID" id="59338866"/>
<evidence type="ECO:0000256" key="1">
    <source>
        <dbReference type="SAM" id="MobiDB-lite"/>
    </source>
</evidence>
<dbReference type="EMBL" id="JACCJB010000008">
    <property type="protein sequence ID" value="KAF6225278.1"/>
    <property type="molecule type" value="Genomic_DNA"/>
</dbReference>
<keyword evidence="4" id="KW-1185">Reference proteome</keyword>
<feature type="region of interest" description="Disordered" evidence="1">
    <location>
        <begin position="445"/>
        <end position="472"/>
    </location>
</feature>
<feature type="compositionally biased region" description="Polar residues" evidence="1">
    <location>
        <begin position="527"/>
        <end position="541"/>
    </location>
</feature>
<dbReference type="Proteomes" id="UP000593566">
    <property type="component" value="Unassembled WGS sequence"/>
</dbReference>
<name>A0A8H6CKR3_9LECA</name>
<feature type="region of interest" description="Disordered" evidence="1">
    <location>
        <begin position="666"/>
        <end position="686"/>
    </location>
</feature>
<keyword evidence="2" id="KW-0472">Membrane</keyword>
<dbReference type="AlphaFoldDB" id="A0A8H6CKR3"/>
<feature type="compositionally biased region" description="Polar residues" evidence="1">
    <location>
        <begin position="126"/>
        <end position="137"/>
    </location>
</feature>
<dbReference type="RefSeq" id="XP_037154145.1">
    <property type="nucleotide sequence ID" value="XM_037301328.1"/>
</dbReference>
<feature type="transmembrane region" description="Helical" evidence="2">
    <location>
        <begin position="889"/>
        <end position="908"/>
    </location>
</feature>
<keyword evidence="2" id="KW-1133">Transmembrane helix</keyword>
<comment type="caution">
    <text evidence="3">The sequence shown here is derived from an EMBL/GenBank/DDBJ whole genome shotgun (WGS) entry which is preliminary data.</text>
</comment>
<gene>
    <name evidence="3" type="ORF">HO133_010476</name>
</gene>
<sequence>MPYNLTIGETTSERESGDQGEASYDGYAPPTLDCYPHSEDSTNLEESGTSKRSLSSSAGDSHEEPHATDLERHAQKNRVLSEDFKNPINLEGIAVPDNKKMANSTAKRSNPDAARPKIKEDEPSDSGYSSDSFRTSRNGGQFPDAVYLRWAIKTETRPSNLHPLLPKWTAEHSAIFRLLSIRQGRSPITEYSEAFHALITNLLITRAHGLSGDLAGINKERFDLWLRSLQDVQIDLGSSTRGQNLGLKQVQKGIGQRRFSSDHVRSRSRYWDPDSPLSRAVRKLEQVMKPSRQAQQETKLLLESRELLVENNYREKLALLENDYQSAIYYAQRVESLLTRLKGDLVKHKTENEHIKSDLDTVRKFQDLVDKVGFGWLTELVETSWATREVLSPHGYPMHLSIAALYEHVLGEVLPLESLEGGTSGSRRPGFVEDDEDLLPNWPKNMTQDHGANNLSVEIPPRTSYISSDTSSVQSQQEFNPFIKVVLRKPGLDIDDYSRRLSSMNPDTRGREIAPLAPPESSETLHESLSQNNEWDTNPSSDIIKIDKSVEDIESFGVTPLDPAVHDTQDSSALRLLDSAQDPHLTSPERECVRLEWHCHCGVRLYDDFVELRPGAAKEYAAECLQNVAIHPRSGTEGATHANTSSARSALGYCLNLMGSSVKSNGPLLPENSAHSQQQPTLQTTLSASSKTRHTLLEELFLLLCIPQHSHAPKLFQPDLTGLSSDRAFFSLLKRTSAQTRGKWKRFLSLKTIQGIKFVQLEVFKSELVNIQKQDVFPPEERKDEYRYSPMPADLIPPFGEHLMLHLLTSPQCAEESDILLARIPKKLKERLRTCPTTGTGLGWGIQFVEGWHFSIVIVLAFAILLLASLVFLVCWTVLKHDAQSASGVAAYIVAVIVLGIGSLQAAFGI</sequence>
<evidence type="ECO:0000313" key="4">
    <source>
        <dbReference type="Proteomes" id="UP000593566"/>
    </source>
</evidence>
<accession>A0A8H6CKR3</accession>
<evidence type="ECO:0000313" key="3">
    <source>
        <dbReference type="EMBL" id="KAF6225278.1"/>
    </source>
</evidence>
<feature type="region of interest" description="Disordered" evidence="1">
    <location>
        <begin position="1"/>
        <end position="137"/>
    </location>
</feature>
<proteinExistence type="predicted"/>
<feature type="transmembrane region" description="Helical" evidence="2">
    <location>
        <begin position="852"/>
        <end position="877"/>
    </location>
</feature>
<feature type="region of interest" description="Disordered" evidence="1">
    <location>
        <begin position="498"/>
        <end position="541"/>
    </location>
</feature>
<protein>
    <submittedName>
        <fullName evidence="3">Uncharacterized protein</fullName>
    </submittedName>
</protein>
<organism evidence="3 4">
    <name type="scientific">Letharia lupina</name>
    <dbReference type="NCBI Taxonomy" id="560253"/>
    <lineage>
        <taxon>Eukaryota</taxon>
        <taxon>Fungi</taxon>
        <taxon>Dikarya</taxon>
        <taxon>Ascomycota</taxon>
        <taxon>Pezizomycotina</taxon>
        <taxon>Lecanoromycetes</taxon>
        <taxon>OSLEUM clade</taxon>
        <taxon>Lecanoromycetidae</taxon>
        <taxon>Lecanorales</taxon>
        <taxon>Lecanorineae</taxon>
        <taxon>Parmeliaceae</taxon>
        <taxon>Letharia</taxon>
    </lineage>
</organism>